<dbReference type="AlphaFoldDB" id="A0A6N7YI36"/>
<dbReference type="Proteomes" id="UP000440096">
    <property type="component" value="Unassembled WGS sequence"/>
</dbReference>
<name>A0A6N7YI36_9PSEU</name>
<dbReference type="RefSeq" id="WP_154754817.1">
    <property type="nucleotide sequence ID" value="NZ_WMBA01000001.1"/>
</dbReference>
<gene>
    <name evidence="3" type="ORF">GKO32_01005</name>
</gene>
<dbReference type="InterPro" id="IPR023210">
    <property type="entry name" value="NADP_OxRdtase_dom"/>
</dbReference>
<dbReference type="OrthoDB" id="9768793at2"/>
<reference evidence="3 4" key="1">
    <citation type="submission" date="2019-11" db="EMBL/GenBank/DDBJ databases">
        <title>Draft genome of Amycolatopsis RM579.</title>
        <authorList>
            <person name="Duangmal K."/>
            <person name="Mingma R."/>
        </authorList>
    </citation>
    <scope>NUCLEOTIDE SEQUENCE [LARGE SCALE GENOMIC DNA]</scope>
    <source>
        <strain evidence="3 4">RM579</strain>
    </source>
</reference>
<dbReference type="CDD" id="cd19076">
    <property type="entry name" value="AKR_AKR13A_13D"/>
    <property type="match status" value="1"/>
</dbReference>
<dbReference type="GO" id="GO:0005737">
    <property type="term" value="C:cytoplasm"/>
    <property type="evidence" value="ECO:0007669"/>
    <property type="project" value="TreeGrafter"/>
</dbReference>
<dbReference type="PANTHER" id="PTHR43625:SF40">
    <property type="entry name" value="ALDO-KETO REDUCTASE YAKC [NADP(+)]"/>
    <property type="match status" value="1"/>
</dbReference>
<comment type="caution">
    <text evidence="3">The sequence shown here is derived from an EMBL/GenBank/DDBJ whole genome shotgun (WGS) entry which is preliminary data.</text>
</comment>
<protein>
    <submittedName>
        <fullName evidence="3">Aldo/keto reductase</fullName>
    </submittedName>
</protein>
<evidence type="ECO:0000256" key="1">
    <source>
        <dbReference type="ARBA" id="ARBA00023002"/>
    </source>
</evidence>
<dbReference type="InterPro" id="IPR050791">
    <property type="entry name" value="Aldo-Keto_reductase"/>
</dbReference>
<proteinExistence type="predicted"/>
<dbReference type="Gene3D" id="3.20.20.100">
    <property type="entry name" value="NADP-dependent oxidoreductase domain"/>
    <property type="match status" value="1"/>
</dbReference>
<keyword evidence="4" id="KW-1185">Reference proteome</keyword>
<dbReference type="GO" id="GO:0016491">
    <property type="term" value="F:oxidoreductase activity"/>
    <property type="evidence" value="ECO:0007669"/>
    <property type="project" value="UniProtKB-KW"/>
</dbReference>
<evidence type="ECO:0000313" key="3">
    <source>
        <dbReference type="EMBL" id="MTD52567.1"/>
    </source>
</evidence>
<feature type="domain" description="NADP-dependent oxidoreductase" evidence="2">
    <location>
        <begin position="16"/>
        <end position="305"/>
    </location>
</feature>
<dbReference type="EMBL" id="WMBA01000001">
    <property type="protein sequence ID" value="MTD52567.1"/>
    <property type="molecule type" value="Genomic_DNA"/>
</dbReference>
<dbReference type="InterPro" id="IPR020471">
    <property type="entry name" value="AKR"/>
</dbReference>
<accession>A0A6N7YI36</accession>
<dbReference type="PANTHER" id="PTHR43625">
    <property type="entry name" value="AFLATOXIN B1 ALDEHYDE REDUCTASE"/>
    <property type="match status" value="1"/>
</dbReference>
<evidence type="ECO:0000313" key="4">
    <source>
        <dbReference type="Proteomes" id="UP000440096"/>
    </source>
</evidence>
<sequence length="326" mass="35708">MTKRTLGDQGLEVSAIGIGCMGMSEFYGDVDQAEAVATIHAAIDRGVPLIDTADMYGPFTNEELVGRALAGRRDRAVLASKFGSMRGADGAFLGLNGTPGYVRKACDASLRRLGTDHIDLYYLHRVDPDVPVEETVGAMGELMQAGKVRFLGLSEVKPATLRRAHGVHPISALQTEYSLWSREPEDDIIPAVRELGIGYVAYAPLGRGFLSGRIRKFEDLPDGDFRRMVPRFQGENFRKNLDVLEKIESIAERRGVTTAQLALAWVLAQGVVAIPGTERRDLLELNIAATDLELTRTELDEIEAVAPRGFTSGERYPDMAMAEIEK</sequence>
<keyword evidence="1" id="KW-0560">Oxidoreductase</keyword>
<dbReference type="PRINTS" id="PR00069">
    <property type="entry name" value="ALDKETRDTASE"/>
</dbReference>
<evidence type="ECO:0000259" key="2">
    <source>
        <dbReference type="Pfam" id="PF00248"/>
    </source>
</evidence>
<dbReference type="Pfam" id="PF00248">
    <property type="entry name" value="Aldo_ket_red"/>
    <property type="match status" value="1"/>
</dbReference>
<dbReference type="InterPro" id="IPR036812">
    <property type="entry name" value="NAD(P)_OxRdtase_dom_sf"/>
</dbReference>
<organism evidence="3 4">
    <name type="scientific">Amycolatopsis pithecellobii</name>
    <dbReference type="NCBI Taxonomy" id="664692"/>
    <lineage>
        <taxon>Bacteria</taxon>
        <taxon>Bacillati</taxon>
        <taxon>Actinomycetota</taxon>
        <taxon>Actinomycetes</taxon>
        <taxon>Pseudonocardiales</taxon>
        <taxon>Pseudonocardiaceae</taxon>
        <taxon>Amycolatopsis</taxon>
    </lineage>
</organism>
<dbReference type="SUPFAM" id="SSF51430">
    <property type="entry name" value="NAD(P)-linked oxidoreductase"/>
    <property type="match status" value="1"/>
</dbReference>